<keyword evidence="4" id="KW-1185">Reference proteome</keyword>
<sequence length="169" mass="19150">MTGDRFPDVRWGSESAPFRGVINAFAATRLGSRCIRTLVPLDRRVLSRTKGRYTVLGPFGLPLLLLTTVGSKSGQRRESPLIYLRDGERLLLFGSNFGQSMHPAWSSNLLANPNGWVTMGGQEIPVMAEQLFRDDYDRACQKFMAYLKAYPAYRTRTDREIRAFALTRQ</sequence>
<gene>
    <name evidence="3" type="ORF">EAH80_29320</name>
</gene>
<accession>A0A502DN59</accession>
<dbReference type="RefSeq" id="WP_140699516.1">
    <property type="nucleotide sequence ID" value="NZ_RCZG01000023.1"/>
</dbReference>
<dbReference type="GO" id="GO:0016491">
    <property type="term" value="F:oxidoreductase activity"/>
    <property type="evidence" value="ECO:0007669"/>
    <property type="project" value="InterPro"/>
</dbReference>
<dbReference type="Pfam" id="PF04075">
    <property type="entry name" value="F420H2_quin_red"/>
    <property type="match status" value="1"/>
</dbReference>
<protein>
    <submittedName>
        <fullName evidence="3">Nitroreductase family deazaflavin-dependent oxidoreductase</fullName>
    </submittedName>
</protein>
<dbReference type="PANTHER" id="PTHR39428:SF1">
    <property type="entry name" value="F420H(2)-DEPENDENT QUINONE REDUCTASE RV1261C"/>
    <property type="match status" value="1"/>
</dbReference>
<evidence type="ECO:0000313" key="3">
    <source>
        <dbReference type="EMBL" id="TPG26172.1"/>
    </source>
</evidence>
<organism evidence="3 4">
    <name type="scientific">Mycolicibacterium hodleri</name>
    <dbReference type="NCBI Taxonomy" id="49897"/>
    <lineage>
        <taxon>Bacteria</taxon>
        <taxon>Bacillati</taxon>
        <taxon>Actinomycetota</taxon>
        <taxon>Actinomycetes</taxon>
        <taxon>Mycobacteriales</taxon>
        <taxon>Mycobacteriaceae</taxon>
        <taxon>Mycolicibacterium</taxon>
    </lineage>
</organism>
<dbReference type="InterPro" id="IPR004378">
    <property type="entry name" value="F420H2_quin_Rdtase"/>
</dbReference>
<comment type="catalytic activity">
    <reaction evidence="2">
        <text>oxidized coenzyme F420-(gamma-L-Glu)(n) + a quinol + H(+) = reduced coenzyme F420-(gamma-L-Glu)(n) + a quinone</text>
        <dbReference type="Rhea" id="RHEA:39663"/>
        <dbReference type="Rhea" id="RHEA-COMP:12939"/>
        <dbReference type="Rhea" id="RHEA-COMP:14378"/>
        <dbReference type="ChEBI" id="CHEBI:15378"/>
        <dbReference type="ChEBI" id="CHEBI:24646"/>
        <dbReference type="ChEBI" id="CHEBI:132124"/>
        <dbReference type="ChEBI" id="CHEBI:133980"/>
        <dbReference type="ChEBI" id="CHEBI:139511"/>
    </reaction>
</comment>
<evidence type="ECO:0000256" key="2">
    <source>
        <dbReference type="ARBA" id="ARBA00049106"/>
    </source>
</evidence>
<name>A0A502DN59_9MYCO</name>
<comment type="similarity">
    <text evidence="1">Belongs to the F420H(2)-dependent quinone reductase family.</text>
</comment>
<dbReference type="GO" id="GO:0005886">
    <property type="term" value="C:plasma membrane"/>
    <property type="evidence" value="ECO:0007669"/>
    <property type="project" value="TreeGrafter"/>
</dbReference>
<dbReference type="PANTHER" id="PTHR39428">
    <property type="entry name" value="F420H(2)-DEPENDENT QUINONE REDUCTASE RV1261C"/>
    <property type="match status" value="1"/>
</dbReference>
<dbReference type="Gene3D" id="2.30.110.10">
    <property type="entry name" value="Electron Transport, Fmn-binding Protein, Chain A"/>
    <property type="match status" value="1"/>
</dbReference>
<comment type="caution">
    <text evidence="3">The sequence shown here is derived from an EMBL/GenBank/DDBJ whole genome shotgun (WGS) entry which is preliminary data.</text>
</comment>
<proteinExistence type="inferred from homology"/>
<dbReference type="NCBIfam" id="TIGR00026">
    <property type="entry name" value="hi_GC_TIGR00026"/>
    <property type="match status" value="1"/>
</dbReference>
<dbReference type="GO" id="GO:0070967">
    <property type="term" value="F:coenzyme F420 binding"/>
    <property type="evidence" value="ECO:0007669"/>
    <property type="project" value="TreeGrafter"/>
</dbReference>
<dbReference type="AlphaFoldDB" id="A0A502DN59"/>
<evidence type="ECO:0000313" key="4">
    <source>
        <dbReference type="Proteomes" id="UP000320095"/>
    </source>
</evidence>
<dbReference type="EMBL" id="RCZG01000023">
    <property type="protein sequence ID" value="TPG26172.1"/>
    <property type="molecule type" value="Genomic_DNA"/>
</dbReference>
<dbReference type="Proteomes" id="UP000320095">
    <property type="component" value="Unassembled WGS sequence"/>
</dbReference>
<dbReference type="InterPro" id="IPR012349">
    <property type="entry name" value="Split_barrel_FMN-bd"/>
</dbReference>
<reference evidence="3 4" key="1">
    <citation type="journal article" date="2019" name="Environ. Microbiol.">
        <title>Species interactions and distinct microbial communities in high Arctic permafrost affected cryosols are associated with the CH4 and CO2 gas fluxes.</title>
        <authorList>
            <person name="Altshuler I."/>
            <person name="Hamel J."/>
            <person name="Turney S."/>
            <person name="Magnuson E."/>
            <person name="Levesque R."/>
            <person name="Greer C."/>
            <person name="Whyte L.G."/>
        </authorList>
    </citation>
    <scope>NUCLEOTIDE SEQUENCE [LARGE SCALE GENOMIC DNA]</scope>
    <source>
        <strain evidence="3 4">S5.20</strain>
    </source>
</reference>
<evidence type="ECO:0000256" key="1">
    <source>
        <dbReference type="ARBA" id="ARBA00008710"/>
    </source>
</evidence>
<dbReference type="OrthoDB" id="8225825at2"/>